<dbReference type="EMBL" id="BT093669">
    <property type="protein sequence ID" value="ACU18027.1"/>
    <property type="molecule type" value="mRNA"/>
</dbReference>
<dbReference type="ExpressionAtlas" id="C6T875">
    <property type="expression patterns" value="baseline"/>
</dbReference>
<dbReference type="GO" id="GO:0008194">
    <property type="term" value="F:UDP-glycosyltransferase activity"/>
    <property type="evidence" value="ECO:0007669"/>
    <property type="project" value="InterPro"/>
</dbReference>
<proteinExistence type="evidence at transcript level"/>
<sequence>MVVPSWAPQIQVLSHSSVGGFLTHCGWNSILESVLKGVPFITWPLFAEQKMNAVLLSEGLKVGVRPRVSENGLVERVEIVDVIKCLMEGEEGAKMRERMNELKEDATNASKKVDLLQRPFLSCHYIGKFWHEETSFIKCFGRIFAFLLFLVFLLL</sequence>
<dbReference type="CAZy" id="GT1">
    <property type="family name" value="Glycosyltransferase Family 1"/>
</dbReference>
<dbReference type="FunFam" id="3.40.50.2000:FF:000431">
    <property type="entry name" value="UDP-glycosyltransferase 90A1"/>
    <property type="match status" value="1"/>
</dbReference>
<dbReference type="SUPFAM" id="SSF53756">
    <property type="entry name" value="UDP-Glycosyltransferase/glycogen phosphorylase"/>
    <property type="match status" value="1"/>
</dbReference>
<evidence type="ECO:0008006" key="3">
    <source>
        <dbReference type="Google" id="ProtNLM"/>
    </source>
</evidence>
<accession>C6T875</accession>
<evidence type="ECO:0000313" key="2">
    <source>
        <dbReference type="EMBL" id="ACU18027.1"/>
    </source>
</evidence>
<organism evidence="2">
    <name type="scientific">Glycine max</name>
    <name type="common">Soybean</name>
    <name type="synonym">Glycine hispida</name>
    <dbReference type="NCBI Taxonomy" id="3847"/>
    <lineage>
        <taxon>Eukaryota</taxon>
        <taxon>Viridiplantae</taxon>
        <taxon>Streptophyta</taxon>
        <taxon>Embryophyta</taxon>
        <taxon>Tracheophyta</taxon>
        <taxon>Spermatophyta</taxon>
        <taxon>Magnoliopsida</taxon>
        <taxon>eudicotyledons</taxon>
        <taxon>Gunneridae</taxon>
        <taxon>Pentapetalae</taxon>
        <taxon>rosids</taxon>
        <taxon>fabids</taxon>
        <taxon>Fabales</taxon>
        <taxon>Fabaceae</taxon>
        <taxon>Papilionoideae</taxon>
        <taxon>50 kb inversion clade</taxon>
        <taxon>NPAAA clade</taxon>
        <taxon>indigoferoid/millettioid clade</taxon>
        <taxon>Phaseoleae</taxon>
        <taxon>Glycine</taxon>
        <taxon>Glycine subgen. Soja</taxon>
    </lineage>
</organism>
<dbReference type="PANTHER" id="PTHR48045">
    <property type="entry name" value="UDP-GLYCOSYLTRANSFERASE 72B1"/>
    <property type="match status" value="1"/>
</dbReference>
<dbReference type="PANTHER" id="PTHR48045:SF6">
    <property type="entry name" value="UDP-GLUCOSYLTRANSFERASE FAMILY PROTEIN"/>
    <property type="match status" value="1"/>
</dbReference>
<dbReference type="Gene3D" id="3.40.50.2000">
    <property type="entry name" value="Glycogen Phosphorylase B"/>
    <property type="match status" value="1"/>
</dbReference>
<reference evidence="2" key="1">
    <citation type="submission" date="2009-08" db="EMBL/GenBank/DDBJ databases">
        <authorList>
            <person name="Cheung F."/>
            <person name="Xiao Y."/>
            <person name="Chan A."/>
            <person name="Moskal W."/>
            <person name="Town C.D."/>
        </authorList>
    </citation>
    <scope>NUCLEOTIDE SEQUENCE</scope>
</reference>
<dbReference type="AlphaFoldDB" id="C6T875"/>
<dbReference type="Pfam" id="PF00201">
    <property type="entry name" value="UDPGT"/>
    <property type="match status" value="1"/>
</dbReference>
<dbReference type="InterPro" id="IPR002213">
    <property type="entry name" value="UDP_glucos_trans"/>
</dbReference>
<name>C6T875_SOYBN</name>
<evidence type="ECO:0000256" key="1">
    <source>
        <dbReference type="ARBA" id="ARBA00022679"/>
    </source>
</evidence>
<protein>
    <recommendedName>
        <fullName evidence="3">UDP-glycosyltransferases domain-containing protein</fullName>
    </recommendedName>
</protein>
<keyword evidence="1" id="KW-0808">Transferase</keyword>
<dbReference type="CDD" id="cd03784">
    <property type="entry name" value="GT1_Gtf-like"/>
    <property type="match status" value="1"/>
</dbReference>